<accession>A0ABV9E0K0</accession>
<dbReference type="GO" id="GO:0016829">
    <property type="term" value="F:lyase activity"/>
    <property type="evidence" value="ECO:0007669"/>
    <property type="project" value="UniProtKB-KW"/>
</dbReference>
<dbReference type="Gene3D" id="3.20.20.60">
    <property type="entry name" value="Phosphoenolpyruvate-binding domains"/>
    <property type="match status" value="1"/>
</dbReference>
<keyword evidence="6" id="KW-1185">Reference proteome</keyword>
<evidence type="ECO:0000256" key="3">
    <source>
        <dbReference type="ARBA" id="ARBA00022842"/>
    </source>
</evidence>
<dbReference type="InterPro" id="IPR011206">
    <property type="entry name" value="Citrate_lyase_beta/mcl1/mcl2"/>
</dbReference>
<evidence type="ECO:0000259" key="4">
    <source>
        <dbReference type="Pfam" id="PF03328"/>
    </source>
</evidence>
<feature type="domain" description="HpcH/HpaI aldolase/citrate lyase" evidence="4">
    <location>
        <begin position="16"/>
        <end position="220"/>
    </location>
</feature>
<dbReference type="PANTHER" id="PTHR32308:SF10">
    <property type="entry name" value="CITRATE LYASE SUBUNIT BETA"/>
    <property type="match status" value="1"/>
</dbReference>
<dbReference type="InterPro" id="IPR015813">
    <property type="entry name" value="Pyrv/PenolPyrv_kinase-like_dom"/>
</dbReference>
<comment type="cofactor">
    <cofactor evidence="1">
        <name>Mg(2+)</name>
        <dbReference type="ChEBI" id="CHEBI:18420"/>
    </cofactor>
</comment>
<name>A0ABV9E0K0_9ACTN</name>
<evidence type="ECO:0000256" key="2">
    <source>
        <dbReference type="ARBA" id="ARBA00022723"/>
    </source>
</evidence>
<dbReference type="PANTHER" id="PTHR32308">
    <property type="entry name" value="LYASE BETA SUBUNIT, PUTATIVE (AFU_ORTHOLOGUE AFUA_4G13030)-RELATED"/>
    <property type="match status" value="1"/>
</dbReference>
<keyword evidence="5" id="KW-0456">Lyase</keyword>
<protein>
    <submittedName>
        <fullName evidence="5">HpcH/HpaI aldolase/citrate lyase family protein</fullName>
    </submittedName>
</protein>
<dbReference type="Proteomes" id="UP001595923">
    <property type="component" value="Unassembled WGS sequence"/>
</dbReference>
<dbReference type="Pfam" id="PF03328">
    <property type="entry name" value="HpcH_HpaI"/>
    <property type="match status" value="1"/>
</dbReference>
<organism evidence="5 6">
    <name type="scientific">Nocardiopsis mangrovi</name>
    <dbReference type="NCBI Taxonomy" id="1179818"/>
    <lineage>
        <taxon>Bacteria</taxon>
        <taxon>Bacillati</taxon>
        <taxon>Actinomycetota</taxon>
        <taxon>Actinomycetes</taxon>
        <taxon>Streptosporangiales</taxon>
        <taxon>Nocardiopsidaceae</taxon>
        <taxon>Nocardiopsis</taxon>
    </lineage>
</organism>
<dbReference type="PIRSF" id="PIRSF015582">
    <property type="entry name" value="Cit_lyase_B"/>
    <property type="match status" value="1"/>
</dbReference>
<dbReference type="InterPro" id="IPR040442">
    <property type="entry name" value="Pyrv_kinase-like_dom_sf"/>
</dbReference>
<dbReference type="InterPro" id="IPR005000">
    <property type="entry name" value="Aldolase/citrate-lyase_domain"/>
</dbReference>
<dbReference type="SUPFAM" id="SSF51621">
    <property type="entry name" value="Phosphoenolpyruvate/pyruvate domain"/>
    <property type="match status" value="1"/>
</dbReference>
<keyword evidence="2" id="KW-0479">Metal-binding</keyword>
<dbReference type="RefSeq" id="WP_378577823.1">
    <property type="nucleotide sequence ID" value="NZ_JBHSFQ010000026.1"/>
</dbReference>
<keyword evidence="3" id="KW-0460">Magnesium</keyword>
<evidence type="ECO:0000313" key="5">
    <source>
        <dbReference type="EMBL" id="MFC4564577.1"/>
    </source>
</evidence>
<reference evidence="6" key="1">
    <citation type="journal article" date="2019" name="Int. J. Syst. Evol. Microbiol.">
        <title>The Global Catalogue of Microorganisms (GCM) 10K type strain sequencing project: providing services to taxonomists for standard genome sequencing and annotation.</title>
        <authorList>
            <consortium name="The Broad Institute Genomics Platform"/>
            <consortium name="The Broad Institute Genome Sequencing Center for Infectious Disease"/>
            <person name="Wu L."/>
            <person name="Ma J."/>
        </authorList>
    </citation>
    <scope>NUCLEOTIDE SEQUENCE [LARGE SCALE GENOMIC DNA]</scope>
    <source>
        <strain evidence="6">XZYJ18</strain>
    </source>
</reference>
<evidence type="ECO:0000313" key="6">
    <source>
        <dbReference type="Proteomes" id="UP001595923"/>
    </source>
</evidence>
<sequence>MTGTDSATLSIAPPLTLLYVPGDHPDRVAKALASDADVVIVDLEDAVAAPAKNAARSWTAELLDRVPPTPVQVRINDPRTDAGRADIVALAGRPGVVDVRLPKVEDPATVAETAVDLPGVRLHLLLESAIGIERAYELATAHPAVSGIALGEVDLRADLGITDESGLVWARSRAVIAARAAGLPAPQQSVYTRFRDLAGLAESCRQGRALGFVGRTAIHPAQLPVIADAYRPSAAEIAAAEAVMAAVATADRNGTRARTLPDGRFIDAATVGSARRTLALADRVG</sequence>
<dbReference type="EMBL" id="JBHSFQ010000026">
    <property type="protein sequence ID" value="MFC4564577.1"/>
    <property type="molecule type" value="Genomic_DNA"/>
</dbReference>
<gene>
    <name evidence="5" type="ORF">ACFO4E_22190</name>
</gene>
<proteinExistence type="predicted"/>
<comment type="caution">
    <text evidence="5">The sequence shown here is derived from an EMBL/GenBank/DDBJ whole genome shotgun (WGS) entry which is preliminary data.</text>
</comment>
<evidence type="ECO:0000256" key="1">
    <source>
        <dbReference type="ARBA" id="ARBA00001946"/>
    </source>
</evidence>